<dbReference type="Gene3D" id="2.10.25.10">
    <property type="entry name" value="Laminin"/>
    <property type="match status" value="2"/>
</dbReference>
<reference evidence="5 6" key="2">
    <citation type="submission" date="2018-11" db="EMBL/GenBank/DDBJ databases">
        <authorList>
            <consortium name="Pathogen Informatics"/>
        </authorList>
    </citation>
    <scope>NUCLEOTIDE SEQUENCE [LARGE SCALE GENOMIC DNA]</scope>
</reference>
<dbReference type="PANTHER" id="PTHR23259">
    <property type="entry name" value="RIDDLE"/>
    <property type="match status" value="1"/>
</dbReference>
<dbReference type="Pfam" id="PF01826">
    <property type="entry name" value="TIL"/>
    <property type="match status" value="1"/>
</dbReference>
<dbReference type="OrthoDB" id="5912264at2759"/>
<dbReference type="PANTHER" id="PTHR23259:SF70">
    <property type="entry name" value="ACCESSORY GLAND PROTEIN ACP62F-RELATED"/>
    <property type="match status" value="1"/>
</dbReference>
<evidence type="ECO:0000256" key="1">
    <source>
        <dbReference type="ARBA" id="ARBA00022690"/>
    </source>
</evidence>
<dbReference type="EMBL" id="UYRT01002172">
    <property type="protein sequence ID" value="VDK30721.1"/>
    <property type="molecule type" value="Genomic_DNA"/>
</dbReference>
<proteinExistence type="predicted"/>
<evidence type="ECO:0000256" key="2">
    <source>
        <dbReference type="ARBA" id="ARBA00022900"/>
    </source>
</evidence>
<dbReference type="InterPro" id="IPR051368">
    <property type="entry name" value="SerProtInhib-TIL_Domain"/>
</dbReference>
<sequence length="226" mass="25297">MLFLLKKLAVVAERCGENEEYQQCGTACPETCLSNDTKTCTVECVPGCFCKSGYVLNRANGTCVKRETCGTSEYVQCPENEIFTYCGGCEGTCQQQFVQCPDICGSPRCECPAEKNFVRDDFGCVTPRDCFGLSSVLVWAGVARVKRAMYCVRTPRNLTPWHLHAFLLRHSSSHTPAPGRIYSQKQLFEEKRAAMQANHPEKYALASQFMANRADRPINFKSDDPK</sequence>
<dbReference type="GO" id="GO:0004867">
    <property type="term" value="F:serine-type endopeptidase inhibitor activity"/>
    <property type="evidence" value="ECO:0007669"/>
    <property type="project" value="UniProtKB-KW"/>
</dbReference>
<accession>A0A183CZ07</accession>
<dbReference type="InterPro" id="IPR036084">
    <property type="entry name" value="Ser_inhib-like_sf"/>
</dbReference>
<gene>
    <name evidence="5" type="ORF">GPUH_LOCUS1698</name>
</gene>
<protein>
    <submittedName>
        <fullName evidence="7">TIL domain-containing protein</fullName>
    </submittedName>
</protein>
<dbReference type="WBParaSite" id="GPUH_0000170201-mRNA-1">
    <property type="protein sequence ID" value="GPUH_0000170201-mRNA-1"/>
    <property type="gene ID" value="GPUH_0000170201"/>
</dbReference>
<keyword evidence="3" id="KW-1015">Disulfide bond</keyword>
<dbReference type="SUPFAM" id="SSF57567">
    <property type="entry name" value="Serine protease inhibitors"/>
    <property type="match status" value="2"/>
</dbReference>
<evidence type="ECO:0000256" key="3">
    <source>
        <dbReference type="ARBA" id="ARBA00023157"/>
    </source>
</evidence>
<evidence type="ECO:0000313" key="7">
    <source>
        <dbReference type="WBParaSite" id="GPUH_0000170201-mRNA-1"/>
    </source>
</evidence>
<keyword evidence="6" id="KW-1185">Reference proteome</keyword>
<name>A0A183CZ07_9BILA</name>
<evidence type="ECO:0000259" key="4">
    <source>
        <dbReference type="Pfam" id="PF01826"/>
    </source>
</evidence>
<organism evidence="7">
    <name type="scientific">Gongylonema pulchrum</name>
    <dbReference type="NCBI Taxonomy" id="637853"/>
    <lineage>
        <taxon>Eukaryota</taxon>
        <taxon>Metazoa</taxon>
        <taxon>Ecdysozoa</taxon>
        <taxon>Nematoda</taxon>
        <taxon>Chromadorea</taxon>
        <taxon>Rhabditida</taxon>
        <taxon>Spirurina</taxon>
        <taxon>Spiruromorpha</taxon>
        <taxon>Spiruroidea</taxon>
        <taxon>Gongylonematidae</taxon>
        <taxon>Gongylonema</taxon>
    </lineage>
</organism>
<keyword evidence="2" id="KW-0722">Serine protease inhibitor</keyword>
<dbReference type="Proteomes" id="UP000271098">
    <property type="component" value="Unassembled WGS sequence"/>
</dbReference>
<reference evidence="7" key="1">
    <citation type="submission" date="2016-06" db="UniProtKB">
        <authorList>
            <consortium name="WormBaseParasite"/>
        </authorList>
    </citation>
    <scope>IDENTIFICATION</scope>
</reference>
<dbReference type="CDD" id="cd19941">
    <property type="entry name" value="TIL"/>
    <property type="match status" value="2"/>
</dbReference>
<evidence type="ECO:0000313" key="5">
    <source>
        <dbReference type="EMBL" id="VDK30721.1"/>
    </source>
</evidence>
<feature type="domain" description="TIL" evidence="4">
    <location>
        <begin position="15"/>
        <end position="69"/>
    </location>
</feature>
<evidence type="ECO:0000313" key="6">
    <source>
        <dbReference type="Proteomes" id="UP000271098"/>
    </source>
</evidence>
<keyword evidence="1" id="KW-0646">Protease inhibitor</keyword>
<dbReference type="InterPro" id="IPR002919">
    <property type="entry name" value="TIL_dom"/>
</dbReference>
<dbReference type="AlphaFoldDB" id="A0A183CZ07"/>